<feature type="compositionally biased region" description="Low complexity" evidence="6">
    <location>
        <begin position="261"/>
        <end position="345"/>
    </location>
</feature>
<gene>
    <name evidence="5 7" type="primary">rpsB</name>
    <name evidence="7" type="ORF">H9815_20145</name>
</gene>
<feature type="region of interest" description="Disordered" evidence="6">
    <location>
        <begin position="257"/>
        <end position="357"/>
    </location>
</feature>
<dbReference type="InterPro" id="IPR018130">
    <property type="entry name" value="Ribosomal_uS2_CS"/>
</dbReference>
<dbReference type="PRINTS" id="PR00395">
    <property type="entry name" value="RIBOSOMALS2"/>
</dbReference>
<dbReference type="HAMAP" id="MF_00291_B">
    <property type="entry name" value="Ribosomal_uS2_B"/>
    <property type="match status" value="1"/>
</dbReference>
<comment type="similarity">
    <text evidence="1 5">Belongs to the universal ribosomal protein uS2 family.</text>
</comment>
<dbReference type="PANTHER" id="PTHR12534:SF0">
    <property type="entry name" value="SMALL RIBOSOMAL SUBUNIT PROTEIN US2M"/>
    <property type="match status" value="1"/>
</dbReference>
<evidence type="ECO:0000256" key="1">
    <source>
        <dbReference type="ARBA" id="ARBA00006242"/>
    </source>
</evidence>
<evidence type="ECO:0000256" key="3">
    <source>
        <dbReference type="ARBA" id="ARBA00023274"/>
    </source>
</evidence>
<dbReference type="Gene3D" id="1.10.287.610">
    <property type="entry name" value="Helix hairpin bin"/>
    <property type="match status" value="1"/>
</dbReference>
<keyword evidence="3 5" id="KW-0687">Ribonucleoprotein</keyword>
<reference evidence="7" key="1">
    <citation type="journal article" date="2021" name="PeerJ">
        <title>Extensive microbial diversity within the chicken gut microbiome revealed by metagenomics and culture.</title>
        <authorList>
            <person name="Gilroy R."/>
            <person name="Ravi A."/>
            <person name="Getino M."/>
            <person name="Pursley I."/>
            <person name="Horton D.L."/>
            <person name="Alikhan N.F."/>
            <person name="Baker D."/>
            <person name="Gharbi K."/>
            <person name="Hall N."/>
            <person name="Watson M."/>
            <person name="Adriaenssens E.M."/>
            <person name="Foster-Nyarko E."/>
            <person name="Jarju S."/>
            <person name="Secka A."/>
            <person name="Antonio M."/>
            <person name="Oren A."/>
            <person name="Chaudhuri R.R."/>
            <person name="La Ragione R."/>
            <person name="Hildebrand F."/>
            <person name="Pallen M.J."/>
        </authorList>
    </citation>
    <scope>NUCLEOTIDE SEQUENCE</scope>
    <source>
        <strain evidence="7">ChiGjej4B4-7305</strain>
    </source>
</reference>
<protein>
    <recommendedName>
        <fullName evidence="4 5">Small ribosomal subunit protein uS2</fullName>
    </recommendedName>
</protein>
<dbReference type="InterPro" id="IPR005706">
    <property type="entry name" value="Ribosomal_uS2_bac/mit/plastid"/>
</dbReference>
<dbReference type="SUPFAM" id="SSF52313">
    <property type="entry name" value="Ribosomal protein S2"/>
    <property type="match status" value="1"/>
</dbReference>
<dbReference type="GO" id="GO:0006412">
    <property type="term" value="P:translation"/>
    <property type="evidence" value="ECO:0007669"/>
    <property type="project" value="UniProtKB-UniRule"/>
</dbReference>
<dbReference type="GO" id="GO:0022627">
    <property type="term" value="C:cytosolic small ribosomal subunit"/>
    <property type="evidence" value="ECO:0007669"/>
    <property type="project" value="TreeGrafter"/>
</dbReference>
<sequence length="357" mass="37717">MAVVTMRQLLESGVHFGHQTRRWNPKMKRFIFTERNGIYIIDLQQSLQDIDRAYEFVKETVAHGGTILFIGTKKQAQEAVAEQATRVGMPYVNQRWLGGMLTNFGTVSKRLQRLKELEEVDFDDVAASAYTKKELLMQRRERDKLSRTLGGIRDMAKLPSAVWVVDTKKEHLAVAEARKLNIPVVAILDTNCDPDEVDYPIPGNDDAIRAVSLLTRVVADGAAEGLVARHGGGDSAGTSDAEPLAEWERELLATHEEEKPAAPAAGTEAAAATAATETATPATDAAAPAETPAAEAAADAAAEVSPATADAPADAPAPDAAADAPAAEAAADAAAEAPATDATEAPAEDATGETAQD</sequence>
<dbReference type="Proteomes" id="UP000824037">
    <property type="component" value="Unassembled WGS sequence"/>
</dbReference>
<proteinExistence type="inferred from homology"/>
<evidence type="ECO:0000256" key="4">
    <source>
        <dbReference type="ARBA" id="ARBA00035256"/>
    </source>
</evidence>
<name>A0A9D2J727_9MICO</name>
<dbReference type="PANTHER" id="PTHR12534">
    <property type="entry name" value="30S RIBOSOMAL PROTEIN S2 PROKARYOTIC AND ORGANELLAR"/>
    <property type="match status" value="1"/>
</dbReference>
<reference evidence="7" key="2">
    <citation type="submission" date="2021-04" db="EMBL/GenBank/DDBJ databases">
        <authorList>
            <person name="Gilroy R."/>
        </authorList>
    </citation>
    <scope>NUCLEOTIDE SEQUENCE</scope>
    <source>
        <strain evidence="7">ChiGjej4B4-7305</strain>
    </source>
</reference>
<dbReference type="Pfam" id="PF00318">
    <property type="entry name" value="Ribosomal_S2"/>
    <property type="match status" value="1"/>
</dbReference>
<evidence type="ECO:0000256" key="2">
    <source>
        <dbReference type="ARBA" id="ARBA00022980"/>
    </source>
</evidence>
<evidence type="ECO:0000256" key="6">
    <source>
        <dbReference type="SAM" id="MobiDB-lite"/>
    </source>
</evidence>
<feature type="compositionally biased region" description="Acidic residues" evidence="6">
    <location>
        <begin position="346"/>
        <end position="357"/>
    </location>
</feature>
<dbReference type="InterPro" id="IPR001865">
    <property type="entry name" value="Ribosomal_uS2"/>
</dbReference>
<evidence type="ECO:0000313" key="8">
    <source>
        <dbReference type="Proteomes" id="UP000824037"/>
    </source>
</evidence>
<dbReference type="GO" id="GO:0003735">
    <property type="term" value="F:structural constituent of ribosome"/>
    <property type="evidence" value="ECO:0007669"/>
    <property type="project" value="InterPro"/>
</dbReference>
<dbReference type="NCBIfam" id="TIGR01011">
    <property type="entry name" value="rpsB_bact"/>
    <property type="match status" value="1"/>
</dbReference>
<dbReference type="InterPro" id="IPR023591">
    <property type="entry name" value="Ribosomal_uS2_flav_dom_sf"/>
</dbReference>
<dbReference type="Gene3D" id="3.40.50.10490">
    <property type="entry name" value="Glucose-6-phosphate isomerase like protein, domain 1"/>
    <property type="match status" value="1"/>
</dbReference>
<dbReference type="EMBL" id="DXBY01000342">
    <property type="protein sequence ID" value="HIZ38094.1"/>
    <property type="molecule type" value="Genomic_DNA"/>
</dbReference>
<dbReference type="CDD" id="cd01425">
    <property type="entry name" value="RPS2"/>
    <property type="match status" value="1"/>
</dbReference>
<dbReference type="PROSITE" id="PS00962">
    <property type="entry name" value="RIBOSOMAL_S2_1"/>
    <property type="match status" value="1"/>
</dbReference>
<comment type="caution">
    <text evidence="7">The sequence shown here is derived from an EMBL/GenBank/DDBJ whole genome shotgun (WGS) entry which is preliminary data.</text>
</comment>
<evidence type="ECO:0000256" key="5">
    <source>
        <dbReference type="HAMAP-Rule" id="MF_00291"/>
    </source>
</evidence>
<dbReference type="AlphaFoldDB" id="A0A9D2J727"/>
<organism evidence="7 8">
    <name type="scientific">Candidatus Ruania gallistercoris</name>
    <dbReference type="NCBI Taxonomy" id="2838746"/>
    <lineage>
        <taxon>Bacteria</taxon>
        <taxon>Bacillati</taxon>
        <taxon>Actinomycetota</taxon>
        <taxon>Actinomycetes</taxon>
        <taxon>Micrococcales</taxon>
        <taxon>Ruaniaceae</taxon>
        <taxon>Ruania</taxon>
    </lineage>
</organism>
<dbReference type="FunFam" id="1.10.287.610:FF:000001">
    <property type="entry name" value="30S ribosomal protein S2"/>
    <property type="match status" value="1"/>
</dbReference>
<accession>A0A9D2J727</accession>
<keyword evidence="2 5" id="KW-0689">Ribosomal protein</keyword>
<evidence type="ECO:0000313" key="7">
    <source>
        <dbReference type="EMBL" id="HIZ38094.1"/>
    </source>
</evidence>